<name>A0A4Z2FP24_9TELE</name>
<dbReference type="Proteomes" id="UP000314294">
    <property type="component" value="Unassembled WGS sequence"/>
</dbReference>
<proteinExistence type="predicted"/>
<evidence type="ECO:0000313" key="1">
    <source>
        <dbReference type="EMBL" id="TNN42791.1"/>
    </source>
</evidence>
<dbReference type="EMBL" id="SRLO01001013">
    <property type="protein sequence ID" value="TNN42791.1"/>
    <property type="molecule type" value="Genomic_DNA"/>
</dbReference>
<sequence length="73" mass="7820">MEPRPKSGGGGVWQLEGRGLSLASAAGWFVISQLLWLIGDRPAADAAPIKGAVQNFGNGIKYIYQTHARIAKR</sequence>
<reference evidence="1 2" key="1">
    <citation type="submission" date="2019-03" db="EMBL/GenBank/DDBJ databases">
        <title>First draft genome of Liparis tanakae, snailfish: a comprehensive survey of snailfish specific genes.</title>
        <authorList>
            <person name="Kim W."/>
            <person name="Song I."/>
            <person name="Jeong J.-H."/>
            <person name="Kim D."/>
            <person name="Kim S."/>
            <person name="Ryu S."/>
            <person name="Song J.Y."/>
            <person name="Lee S.K."/>
        </authorList>
    </citation>
    <scope>NUCLEOTIDE SEQUENCE [LARGE SCALE GENOMIC DNA]</scope>
    <source>
        <tissue evidence="1">Muscle</tissue>
    </source>
</reference>
<organism evidence="1 2">
    <name type="scientific">Liparis tanakae</name>
    <name type="common">Tanaka's snailfish</name>
    <dbReference type="NCBI Taxonomy" id="230148"/>
    <lineage>
        <taxon>Eukaryota</taxon>
        <taxon>Metazoa</taxon>
        <taxon>Chordata</taxon>
        <taxon>Craniata</taxon>
        <taxon>Vertebrata</taxon>
        <taxon>Euteleostomi</taxon>
        <taxon>Actinopterygii</taxon>
        <taxon>Neopterygii</taxon>
        <taxon>Teleostei</taxon>
        <taxon>Neoteleostei</taxon>
        <taxon>Acanthomorphata</taxon>
        <taxon>Eupercaria</taxon>
        <taxon>Perciformes</taxon>
        <taxon>Cottioidei</taxon>
        <taxon>Cottales</taxon>
        <taxon>Liparidae</taxon>
        <taxon>Liparis</taxon>
    </lineage>
</organism>
<dbReference type="AlphaFoldDB" id="A0A4Z2FP24"/>
<comment type="caution">
    <text evidence="1">The sequence shown here is derived from an EMBL/GenBank/DDBJ whole genome shotgun (WGS) entry which is preliminary data.</text>
</comment>
<evidence type="ECO:0000313" key="2">
    <source>
        <dbReference type="Proteomes" id="UP000314294"/>
    </source>
</evidence>
<protein>
    <submittedName>
        <fullName evidence="1">Uncharacterized protein</fullName>
    </submittedName>
</protein>
<accession>A0A4Z2FP24</accession>
<keyword evidence="2" id="KW-1185">Reference proteome</keyword>
<gene>
    <name evidence="1" type="ORF">EYF80_047017</name>
</gene>